<dbReference type="RefSeq" id="XP_022331398.1">
    <property type="nucleotide sequence ID" value="XM_022475690.1"/>
</dbReference>
<dbReference type="PANTHER" id="PTHR37397:SF1">
    <property type="entry name" value="LTD DOMAIN-CONTAINING PROTEIN"/>
    <property type="match status" value="1"/>
</dbReference>
<feature type="region of interest" description="Disordered" evidence="1">
    <location>
        <begin position="219"/>
        <end position="248"/>
    </location>
</feature>
<protein>
    <submittedName>
        <fullName evidence="5">Mucin-5AC-like</fullName>
    </submittedName>
</protein>
<feature type="compositionally biased region" description="Polar residues" evidence="1">
    <location>
        <begin position="352"/>
        <end position="368"/>
    </location>
</feature>
<dbReference type="OrthoDB" id="6159061at2759"/>
<feature type="region of interest" description="Disordered" evidence="1">
    <location>
        <begin position="263"/>
        <end position="310"/>
    </location>
</feature>
<keyword evidence="4" id="KW-1185">Reference proteome</keyword>
<reference evidence="5" key="1">
    <citation type="submission" date="2025-08" db="UniProtKB">
        <authorList>
            <consortium name="RefSeq"/>
        </authorList>
    </citation>
    <scope>IDENTIFICATION</scope>
    <source>
        <tissue evidence="5">Whole sample</tissue>
    </source>
</reference>
<feature type="compositionally biased region" description="Polar residues" evidence="1">
    <location>
        <begin position="323"/>
        <end position="343"/>
    </location>
</feature>
<feature type="transmembrane region" description="Helical" evidence="2">
    <location>
        <begin position="576"/>
        <end position="599"/>
    </location>
</feature>
<accession>A0A8B8DUS1</accession>
<evidence type="ECO:0000256" key="3">
    <source>
        <dbReference type="SAM" id="SignalP"/>
    </source>
</evidence>
<keyword evidence="2" id="KW-0472">Membrane</keyword>
<dbReference type="PANTHER" id="PTHR37397">
    <property type="entry name" value="SI:CH211-183D21.1"/>
    <property type="match status" value="1"/>
</dbReference>
<feature type="chain" id="PRO_5034266688" evidence="3">
    <location>
        <begin position="21"/>
        <end position="653"/>
    </location>
</feature>
<dbReference type="GeneID" id="111129355"/>
<sequence length="653" mass="73102">MRILNVFYCFVFALLNEVNSDSNNGRIENGIERKEIFLTRTDSPLSNTKIDSLSTQSLQHSKTFYGKNVDNVTKDYTILTTVLIPRYSGRAEKVTRSSKQTQWKSRRTDPVNTVSQGSDQRDHYVTTPVLLRNSSQSETYVTNKYMTKHTYIHVNVTVPTRKFTHRSTELARNTTQNSIPLPIFSRAPTPSENVINESTTVHRRIQPTGVAPLTDRATIRSTRTKSHSSEITSSSNSTSSEITKQAPSPRYSTRIVLNITKSTTTTTTKKHKQWTVTKAAEKNPKITPSLSTKTKHQSKSSSTKESFKSSYFPAQSNTISKGWITEDSQTTFKSRSRTPSPLTAPTKIPNPAISTTNRHTESTFSSFTLPKEHKKPTPTGKTKILINEIAISQNSQDEQFIELKVSSDYTHGLESYEVVVFSGMGEVLSVANVPGDTSKRYTILASEDIHVNIIKELQSSKSLAVAVYHRSESASGQITMQSKGVMDAIVLTAYDGRPSDQLMQNLMNDNVTPFHVSASALQNGGSISRCAENHVRDTQDFMELSKPKATRGFKNAKCPSDIRPSVNDKPIGNYKLTLIVVTSCLALFCVIVFFVVTMMKRKQQEMKLMQASLWKREEDDEEVVLKMGSVNFEGSPEEVPTFSNDNKILKWKL</sequence>
<organism evidence="4 5">
    <name type="scientific">Crassostrea virginica</name>
    <name type="common">Eastern oyster</name>
    <dbReference type="NCBI Taxonomy" id="6565"/>
    <lineage>
        <taxon>Eukaryota</taxon>
        <taxon>Metazoa</taxon>
        <taxon>Spiralia</taxon>
        <taxon>Lophotrochozoa</taxon>
        <taxon>Mollusca</taxon>
        <taxon>Bivalvia</taxon>
        <taxon>Autobranchia</taxon>
        <taxon>Pteriomorphia</taxon>
        <taxon>Ostreida</taxon>
        <taxon>Ostreoidea</taxon>
        <taxon>Ostreidae</taxon>
        <taxon>Crassostrea</taxon>
    </lineage>
</organism>
<feature type="region of interest" description="Disordered" evidence="1">
    <location>
        <begin position="323"/>
        <end position="379"/>
    </location>
</feature>
<keyword evidence="2" id="KW-0812">Transmembrane</keyword>
<dbReference type="KEGG" id="cvn:111129355"/>
<dbReference type="Proteomes" id="UP000694844">
    <property type="component" value="Chromosome 4"/>
</dbReference>
<gene>
    <name evidence="5" type="primary">LOC111129355</name>
</gene>
<name>A0A8B8DUS1_CRAVI</name>
<feature type="compositionally biased region" description="Low complexity" evidence="1">
    <location>
        <begin position="229"/>
        <end position="244"/>
    </location>
</feature>
<evidence type="ECO:0000313" key="4">
    <source>
        <dbReference type="Proteomes" id="UP000694844"/>
    </source>
</evidence>
<proteinExistence type="predicted"/>
<keyword evidence="3" id="KW-0732">Signal</keyword>
<dbReference type="AlphaFoldDB" id="A0A8B8DUS1"/>
<evidence type="ECO:0000256" key="1">
    <source>
        <dbReference type="SAM" id="MobiDB-lite"/>
    </source>
</evidence>
<feature type="region of interest" description="Disordered" evidence="1">
    <location>
        <begin position="95"/>
        <end position="119"/>
    </location>
</feature>
<evidence type="ECO:0000256" key="2">
    <source>
        <dbReference type="SAM" id="Phobius"/>
    </source>
</evidence>
<keyword evidence="2" id="KW-1133">Transmembrane helix</keyword>
<feature type="signal peptide" evidence="3">
    <location>
        <begin position="1"/>
        <end position="20"/>
    </location>
</feature>
<feature type="compositionally biased region" description="Low complexity" evidence="1">
    <location>
        <begin position="299"/>
        <end position="310"/>
    </location>
</feature>
<evidence type="ECO:0000313" key="5">
    <source>
        <dbReference type="RefSeq" id="XP_022331398.1"/>
    </source>
</evidence>